<evidence type="ECO:0000313" key="2">
    <source>
        <dbReference type="Proteomes" id="UP000712673"/>
    </source>
</evidence>
<comment type="caution">
    <text evidence="1">The sequence shown here is derived from an EMBL/GenBank/DDBJ whole genome shotgun (WGS) entry which is preliminary data.</text>
</comment>
<proteinExistence type="predicted"/>
<dbReference type="AlphaFoldDB" id="A0A937VZ61"/>
<gene>
    <name evidence="1" type="ORF">FJZ47_08700</name>
</gene>
<dbReference type="EMBL" id="VGLS01000213">
    <property type="protein sequence ID" value="MBM3223864.1"/>
    <property type="molecule type" value="Genomic_DNA"/>
</dbReference>
<reference evidence="1" key="1">
    <citation type="submission" date="2019-03" db="EMBL/GenBank/DDBJ databases">
        <title>Lake Tanganyika Metagenome-Assembled Genomes (MAGs).</title>
        <authorList>
            <person name="Tran P."/>
        </authorList>
    </citation>
    <scope>NUCLEOTIDE SEQUENCE</scope>
    <source>
        <strain evidence="1">K_DeepCast_65m_m2_066</strain>
    </source>
</reference>
<sequence length="139" mass="15048">MCDDLSAFAQTLGLPAGDLDDLPTSSATFPDGAHYRLEVPTINTPEALGALLETAEQRYGVVINRVDETAGIFRLTTQHIREYVTIARAHGVERYYPEARQSSRGAADLAVPVEPKSWESVPISPAELVLSQHGSCDVP</sequence>
<evidence type="ECO:0000313" key="1">
    <source>
        <dbReference type="EMBL" id="MBM3223864.1"/>
    </source>
</evidence>
<accession>A0A937VZ61</accession>
<protein>
    <submittedName>
        <fullName evidence="1">Uncharacterized protein</fullName>
    </submittedName>
</protein>
<name>A0A937VZ61_UNCTE</name>
<dbReference type="Proteomes" id="UP000712673">
    <property type="component" value="Unassembled WGS sequence"/>
</dbReference>
<organism evidence="1 2">
    <name type="scientific">Tectimicrobiota bacterium</name>
    <dbReference type="NCBI Taxonomy" id="2528274"/>
    <lineage>
        <taxon>Bacteria</taxon>
        <taxon>Pseudomonadati</taxon>
        <taxon>Nitrospinota/Tectimicrobiota group</taxon>
        <taxon>Candidatus Tectimicrobiota</taxon>
    </lineage>
</organism>